<evidence type="ECO:0000256" key="2">
    <source>
        <dbReference type="ARBA" id="ARBA00023136"/>
    </source>
</evidence>
<evidence type="ECO:0000313" key="5">
    <source>
        <dbReference type="EMBL" id="KAB2807455.1"/>
    </source>
</evidence>
<dbReference type="PANTHER" id="PTHR37042">
    <property type="entry name" value="OUTER MEMBRANE PROTEIN RV1973"/>
    <property type="match status" value="1"/>
</dbReference>
<organism evidence="5 6">
    <name type="scientific">Nocardioides simplex</name>
    <name type="common">Arthrobacter simplex</name>
    <dbReference type="NCBI Taxonomy" id="2045"/>
    <lineage>
        <taxon>Bacteria</taxon>
        <taxon>Bacillati</taxon>
        <taxon>Actinomycetota</taxon>
        <taxon>Actinomycetes</taxon>
        <taxon>Propionibacteriales</taxon>
        <taxon>Nocardioidaceae</taxon>
        <taxon>Pimelobacter</taxon>
    </lineage>
</organism>
<evidence type="ECO:0000256" key="4">
    <source>
        <dbReference type="SAM" id="Phobius"/>
    </source>
</evidence>
<accession>A0A7J5DRI3</accession>
<dbReference type="PANTHER" id="PTHR37042:SF4">
    <property type="entry name" value="OUTER MEMBRANE PROTEIN RV1973"/>
    <property type="match status" value="1"/>
</dbReference>
<reference evidence="5 6" key="1">
    <citation type="submission" date="2019-09" db="EMBL/GenBank/DDBJ databases">
        <title>Pimelobacter sp. isolated from Paulinella.</title>
        <authorList>
            <person name="Jeong S.E."/>
        </authorList>
    </citation>
    <scope>NUCLEOTIDE SEQUENCE [LARGE SCALE GENOMIC DNA]</scope>
    <source>
        <strain evidence="5 6">Pch-N</strain>
    </source>
</reference>
<evidence type="ECO:0000256" key="1">
    <source>
        <dbReference type="ARBA" id="ARBA00004370"/>
    </source>
</evidence>
<evidence type="ECO:0000256" key="3">
    <source>
        <dbReference type="SAM" id="Coils"/>
    </source>
</evidence>
<dbReference type="PROSITE" id="PS51257">
    <property type="entry name" value="PROKAR_LIPOPROTEIN"/>
    <property type="match status" value="1"/>
</dbReference>
<dbReference type="GO" id="GO:0016020">
    <property type="term" value="C:membrane"/>
    <property type="evidence" value="ECO:0007669"/>
    <property type="project" value="UniProtKB-SubCell"/>
</dbReference>
<keyword evidence="4" id="KW-0812">Transmembrane</keyword>
<keyword evidence="4" id="KW-1133">Transmembrane helix</keyword>
<feature type="coiled-coil region" evidence="3">
    <location>
        <begin position="33"/>
        <end position="60"/>
    </location>
</feature>
<gene>
    <name evidence="5" type="ORF">F9L07_25720</name>
</gene>
<evidence type="ECO:0000313" key="6">
    <source>
        <dbReference type="Proteomes" id="UP000449906"/>
    </source>
</evidence>
<keyword evidence="2 4" id="KW-0472">Membrane</keyword>
<comment type="subcellular location">
    <subcellularLocation>
        <location evidence="1">Membrane</location>
    </subcellularLocation>
</comment>
<sequence>MSAADKRPGNLVIGLAALLVACLAVGAWLLVQERSAQDDLSRAEAQVQKLTGENEAEQAALAAAKTILAEVTSYSWKDGEHEFAWLDKIANTELKDKLAPNVSGLQKAIVDGKVSAKGQVVDAASRAISTTQVEVLAFVDQALTDETNKDVKIEQQRVSMTMKLVGGDWLVDRLELLSGDNAGADPSGAAGEGTP</sequence>
<protein>
    <recommendedName>
        <fullName evidence="7">Mce-associated membrane protein</fullName>
    </recommendedName>
</protein>
<evidence type="ECO:0008006" key="7">
    <source>
        <dbReference type="Google" id="ProtNLM"/>
    </source>
</evidence>
<dbReference type="AlphaFoldDB" id="A0A7J5DRI3"/>
<proteinExistence type="predicted"/>
<dbReference type="EMBL" id="WBVM01000005">
    <property type="protein sequence ID" value="KAB2807455.1"/>
    <property type="molecule type" value="Genomic_DNA"/>
</dbReference>
<feature type="transmembrane region" description="Helical" evidence="4">
    <location>
        <begin position="12"/>
        <end position="31"/>
    </location>
</feature>
<keyword evidence="3" id="KW-0175">Coiled coil</keyword>
<comment type="caution">
    <text evidence="5">The sequence shown here is derived from an EMBL/GenBank/DDBJ whole genome shotgun (WGS) entry which is preliminary data.</text>
</comment>
<name>A0A7J5DRI3_NOCSI</name>
<dbReference type="Proteomes" id="UP000449906">
    <property type="component" value="Unassembled WGS sequence"/>
</dbReference>
<dbReference type="RefSeq" id="WP_151582619.1">
    <property type="nucleotide sequence ID" value="NZ_WBVM01000005.1"/>
</dbReference>